<protein>
    <submittedName>
        <fullName evidence="5">LuxR C-terminal-related transcriptional regulator</fullName>
    </submittedName>
</protein>
<name>A0ABT5YBB2_9GAMM</name>
<dbReference type="PANTHER" id="PTHR44688">
    <property type="entry name" value="DNA-BINDING TRANSCRIPTIONAL ACTIVATOR DEVR_DOSR"/>
    <property type="match status" value="1"/>
</dbReference>
<dbReference type="InterPro" id="IPR036388">
    <property type="entry name" value="WH-like_DNA-bd_sf"/>
</dbReference>
<keyword evidence="3" id="KW-0804">Transcription</keyword>
<dbReference type="Pfam" id="PF17874">
    <property type="entry name" value="TPR_MalT"/>
    <property type="match status" value="1"/>
</dbReference>
<dbReference type="PANTHER" id="PTHR44688:SF25">
    <property type="entry name" value="HTH LUXR-TYPE DOMAIN-CONTAINING PROTEIN"/>
    <property type="match status" value="1"/>
</dbReference>
<dbReference type="InterPro" id="IPR059106">
    <property type="entry name" value="WHD_MalT"/>
</dbReference>
<keyword evidence="6" id="KW-1185">Reference proteome</keyword>
<feature type="domain" description="HTH luxR-type" evidence="4">
    <location>
        <begin position="790"/>
        <end position="855"/>
    </location>
</feature>
<dbReference type="RefSeq" id="WP_275706529.1">
    <property type="nucleotide sequence ID" value="NZ_JANCMW010000006.1"/>
</dbReference>
<dbReference type="Gene3D" id="1.10.10.10">
    <property type="entry name" value="Winged helix-like DNA-binding domain superfamily/Winged helix DNA-binding domain"/>
    <property type="match status" value="1"/>
</dbReference>
<evidence type="ECO:0000256" key="1">
    <source>
        <dbReference type="ARBA" id="ARBA00023015"/>
    </source>
</evidence>
<dbReference type="InterPro" id="IPR041617">
    <property type="entry name" value="TPR_MalT"/>
</dbReference>
<sequence>MVHAPAGFGKTTVLAQARQHLCAQGIATAWLTLDLADNDPSRFLACLQAEFIALQTQEIENAALTSDTPDGDQVSGLFERIAAIDFPFVLFLDEFEVINSPGVLDLVGQVLERLPSSGRIILGTRTMPQLRLARLRATGQMRELDAQNLRFSLEETRAFFETRPGIGLSDDDLRILHKKTEGWVAALLLASLALERNKRGSEFIASFSGTESALANYLAEEVLSQQPEPVRHFLLRTSILGEISAPLCSALMPEVDCHAILAELAATDVFIIQIEGEPGTWRYHSLFASFLRSELKREAPLEFLALHEAAAHAFLKQGRTVPAIDHLIAGGHTQPAVTLLRNQALQLLTQGRLQLLARWFDALPPSALVGSPLLEVTYAWTLGYTRGPQAAIVLLKATGLTDSNDPEIRVHVAALQATLLIMMDRWEDAYAAGRRSLAALPSPSAYADTALVNVLAAAATVLGLFDESRHLVERARLSQGQSVSYFHRMYSESIEGIIDLLEGRFRQAQARFHLALQTSQAPSIYSGHGNAWAGLLYAVSIYENGDLREAQHLLHLYLPLARDAWLPEQTILGYLLLSRTTFYAGEIDHTFEHISELEYLGHERRIPRFVEAARLERAWVLLRQGHSSAAAKELAIAAESPVWRDVGARQHLALDWDNLDIACARWELIAGDANKALENLSQLLSQARMQGRSRRALKLRLLLAMAQARTGQDEKATESTLALVRECCTERVVRLFVDEGPTAAALLMRCRPFAEAQHDPLITDYLHRLITAFGPQAIPLDADATVGGDLPELKEALTTKEILVLQLLAEGYSNKALTEKLFVSDSTVRTHLRNINAKLGANNRTQAVALGRRYGLINFR</sequence>
<evidence type="ECO:0000313" key="6">
    <source>
        <dbReference type="Proteomes" id="UP001143391"/>
    </source>
</evidence>
<dbReference type="PROSITE" id="PS50043">
    <property type="entry name" value="HTH_LUXR_2"/>
    <property type="match status" value="1"/>
</dbReference>
<dbReference type="CDD" id="cd06170">
    <property type="entry name" value="LuxR_C_like"/>
    <property type="match status" value="1"/>
</dbReference>
<dbReference type="EMBL" id="JANCMW010000006">
    <property type="protein sequence ID" value="MDF0750836.1"/>
    <property type="molecule type" value="Genomic_DNA"/>
</dbReference>
<reference evidence="5" key="1">
    <citation type="submission" date="2022-07" db="EMBL/GenBank/DDBJ databases">
        <title>Marinobacter iranensis a new bacterium isolate from a hipersaline lake in Iran.</title>
        <authorList>
            <person name="Mohammad A.M.A."/>
            <person name="Cristina S.-P."/>
            <person name="Antonio V."/>
        </authorList>
    </citation>
    <scope>NUCLEOTIDE SEQUENCE</scope>
    <source>
        <strain evidence="5">71-i</strain>
    </source>
</reference>
<dbReference type="InterPro" id="IPR027417">
    <property type="entry name" value="P-loop_NTPase"/>
</dbReference>
<keyword evidence="1" id="KW-0805">Transcription regulation</keyword>
<dbReference type="InterPro" id="IPR000792">
    <property type="entry name" value="Tscrpt_reg_LuxR_C"/>
</dbReference>
<dbReference type="SUPFAM" id="SSF52540">
    <property type="entry name" value="P-loop containing nucleoside triphosphate hydrolases"/>
    <property type="match status" value="1"/>
</dbReference>
<dbReference type="Gene3D" id="1.25.40.10">
    <property type="entry name" value="Tetratricopeptide repeat domain"/>
    <property type="match status" value="1"/>
</dbReference>
<accession>A0ABT5YBB2</accession>
<gene>
    <name evidence="5" type="ORF">NLU14_11420</name>
</gene>
<dbReference type="InterPro" id="IPR011990">
    <property type="entry name" value="TPR-like_helical_dom_sf"/>
</dbReference>
<evidence type="ECO:0000313" key="5">
    <source>
        <dbReference type="EMBL" id="MDF0750836.1"/>
    </source>
</evidence>
<evidence type="ECO:0000256" key="3">
    <source>
        <dbReference type="ARBA" id="ARBA00023163"/>
    </source>
</evidence>
<comment type="caution">
    <text evidence="5">The sequence shown here is derived from an EMBL/GenBank/DDBJ whole genome shotgun (WGS) entry which is preliminary data.</text>
</comment>
<keyword evidence="2" id="KW-0238">DNA-binding</keyword>
<evidence type="ECO:0000259" key="4">
    <source>
        <dbReference type="PROSITE" id="PS50043"/>
    </source>
</evidence>
<proteinExistence type="predicted"/>
<organism evidence="5 6">
    <name type="scientific">Marinobacter iranensis</name>
    <dbReference type="NCBI Taxonomy" id="2962607"/>
    <lineage>
        <taxon>Bacteria</taxon>
        <taxon>Pseudomonadati</taxon>
        <taxon>Pseudomonadota</taxon>
        <taxon>Gammaproteobacteria</taxon>
        <taxon>Pseudomonadales</taxon>
        <taxon>Marinobacteraceae</taxon>
        <taxon>Marinobacter</taxon>
    </lineage>
</organism>
<evidence type="ECO:0000256" key="2">
    <source>
        <dbReference type="ARBA" id="ARBA00023125"/>
    </source>
</evidence>
<dbReference type="Proteomes" id="UP001143391">
    <property type="component" value="Unassembled WGS sequence"/>
</dbReference>
<dbReference type="Pfam" id="PF25873">
    <property type="entry name" value="WHD_MalT"/>
    <property type="match status" value="1"/>
</dbReference>
<dbReference type="PRINTS" id="PR00038">
    <property type="entry name" value="HTHLUXR"/>
</dbReference>
<dbReference type="InterPro" id="IPR016032">
    <property type="entry name" value="Sig_transdc_resp-reg_C-effctor"/>
</dbReference>
<dbReference type="SUPFAM" id="SSF46894">
    <property type="entry name" value="C-terminal effector domain of the bipartite response regulators"/>
    <property type="match status" value="1"/>
</dbReference>
<dbReference type="Pfam" id="PF00196">
    <property type="entry name" value="GerE"/>
    <property type="match status" value="1"/>
</dbReference>
<dbReference type="SMART" id="SM00421">
    <property type="entry name" value="HTH_LUXR"/>
    <property type="match status" value="1"/>
</dbReference>